<reference evidence="1 2" key="1">
    <citation type="journal article" date="2006" name="Proc. Natl. Acad. Sci. U.S.A.">
        <title>Burkholderia xenovorans LB400 harbors a multi-replicon, 9.73-Mbp genome shaped for versatility.</title>
        <authorList>
            <person name="Chain P.S."/>
            <person name="Denef V.J."/>
            <person name="Konstantinidis K.T."/>
            <person name="Vergez L.M."/>
            <person name="Agullo L."/>
            <person name="Reyes V.L."/>
            <person name="Hauser L."/>
            <person name="Cordova M."/>
            <person name="Gomez L."/>
            <person name="Gonzalez M."/>
            <person name="Land M."/>
            <person name="Lao V."/>
            <person name="Larimer F."/>
            <person name="LiPuma J.J."/>
            <person name="Mahenthiralingam E."/>
            <person name="Malfatti S.A."/>
            <person name="Marx C.J."/>
            <person name="Parnell J.J."/>
            <person name="Ramette A."/>
            <person name="Richardson P."/>
            <person name="Seeger M."/>
            <person name="Smith D."/>
            <person name="Spilker T."/>
            <person name="Sul W.J."/>
            <person name="Tsoi T.V."/>
            <person name="Ulrich L.E."/>
            <person name="Zhulin I.B."/>
            <person name="Tiedje J.M."/>
        </authorList>
    </citation>
    <scope>NUCLEOTIDE SEQUENCE [LARGE SCALE GENOMIC DNA]</scope>
    <source>
        <strain evidence="1 2">LB400</strain>
    </source>
</reference>
<dbReference type="EMBL" id="CP000270">
    <property type="protein sequence ID" value="ABE32697.1"/>
    <property type="molecule type" value="Genomic_DNA"/>
</dbReference>
<evidence type="ECO:0000313" key="1">
    <source>
        <dbReference type="EMBL" id="ABE32697.1"/>
    </source>
</evidence>
<dbReference type="PATRIC" id="fig|266265.5.peg.4383"/>
<dbReference type="KEGG" id="bxb:DR64_2402"/>
<gene>
    <name evidence="1" type="ORF">Bxe_A0235</name>
</gene>
<dbReference type="AlphaFoldDB" id="Q13T92"/>
<dbReference type="Proteomes" id="UP000001817">
    <property type="component" value="Chromosome 1"/>
</dbReference>
<protein>
    <submittedName>
        <fullName evidence="1">Uncharacterized protein</fullName>
    </submittedName>
</protein>
<accession>Q13T92</accession>
<proteinExistence type="predicted"/>
<name>Q13T92_PARXL</name>
<sequence length="118" mass="12345">MRYDGLGDIAVFGATQTEQGPDAYGMDFAQLMGRGYALAGTAKWVVVGGQTVWLAGLSDTAGQAYGLLFVFRDARGYVWHVFTATGHILANTGGPADPGFYTRANALATAFVKAAFAG</sequence>
<organism evidence="1 2">
    <name type="scientific">Paraburkholderia xenovorans (strain LB400)</name>
    <dbReference type="NCBI Taxonomy" id="266265"/>
    <lineage>
        <taxon>Bacteria</taxon>
        <taxon>Pseudomonadati</taxon>
        <taxon>Pseudomonadota</taxon>
        <taxon>Betaproteobacteria</taxon>
        <taxon>Burkholderiales</taxon>
        <taxon>Burkholderiaceae</taxon>
        <taxon>Paraburkholderia</taxon>
    </lineage>
</organism>
<evidence type="ECO:0000313" key="2">
    <source>
        <dbReference type="Proteomes" id="UP000001817"/>
    </source>
</evidence>
<dbReference type="KEGG" id="bxe:Bxe_A0235"/>
<keyword evidence="2" id="KW-1185">Reference proteome</keyword>